<organism evidence="3 4">
    <name type="scientific">Candidatus Falkowbacteria bacterium CG10_big_fil_rev_8_21_14_0_10_43_11</name>
    <dbReference type="NCBI Taxonomy" id="1974568"/>
    <lineage>
        <taxon>Bacteria</taxon>
        <taxon>Candidatus Falkowiibacteriota</taxon>
    </lineage>
</organism>
<protein>
    <submittedName>
        <fullName evidence="3">Excinuclease ABC subunit C</fullName>
    </submittedName>
</protein>
<evidence type="ECO:0000313" key="4">
    <source>
        <dbReference type="Proteomes" id="UP000229335"/>
    </source>
</evidence>
<dbReference type="Gene3D" id="3.40.1440.10">
    <property type="entry name" value="GIY-YIG endonuclease"/>
    <property type="match status" value="1"/>
</dbReference>
<dbReference type="SUPFAM" id="SSF82771">
    <property type="entry name" value="GIY-YIG endonuclease"/>
    <property type="match status" value="1"/>
</dbReference>
<dbReference type="EMBL" id="PFAS01000057">
    <property type="protein sequence ID" value="PIT93630.1"/>
    <property type="molecule type" value="Genomic_DNA"/>
</dbReference>
<evidence type="ECO:0000256" key="1">
    <source>
        <dbReference type="ARBA" id="ARBA00007435"/>
    </source>
</evidence>
<evidence type="ECO:0000313" key="3">
    <source>
        <dbReference type="EMBL" id="PIT93630.1"/>
    </source>
</evidence>
<dbReference type="Pfam" id="PF01541">
    <property type="entry name" value="GIY-YIG"/>
    <property type="match status" value="1"/>
</dbReference>
<dbReference type="PANTHER" id="PTHR34477:SF1">
    <property type="entry name" value="UPF0213 PROTEIN YHBQ"/>
    <property type="match status" value="1"/>
</dbReference>
<comment type="similarity">
    <text evidence="1">Belongs to the UPF0213 family.</text>
</comment>
<dbReference type="AlphaFoldDB" id="A0A2M6WLF2"/>
<dbReference type="InterPro" id="IPR000305">
    <property type="entry name" value="GIY-YIG_endonuc"/>
</dbReference>
<reference evidence="4" key="1">
    <citation type="submission" date="2017-09" db="EMBL/GenBank/DDBJ databases">
        <title>Depth-based differentiation of microbial function through sediment-hosted aquifers and enrichment of novel symbionts in the deep terrestrial subsurface.</title>
        <authorList>
            <person name="Probst A.J."/>
            <person name="Ladd B."/>
            <person name="Jarett J.K."/>
            <person name="Geller-Mcgrath D.E."/>
            <person name="Sieber C.M.K."/>
            <person name="Emerson J.B."/>
            <person name="Anantharaman K."/>
            <person name="Thomas B.C."/>
            <person name="Malmstrom R."/>
            <person name="Stieglmeier M."/>
            <person name="Klingl A."/>
            <person name="Woyke T."/>
            <person name="Ryan C.M."/>
            <person name="Banfield J.F."/>
        </authorList>
    </citation>
    <scope>NUCLEOTIDE SEQUENCE [LARGE SCALE GENOMIC DNA]</scope>
</reference>
<name>A0A2M6WLF2_9BACT</name>
<sequence>MYYVYLLQSEKNRSTYIGYTSDLKKRFAEHNQGKTKSIKHSLPYRLTYYEAYQNKTDARKREIELKENSYQKEQLFKRIQNSFMASSSNG</sequence>
<dbReference type="InterPro" id="IPR035901">
    <property type="entry name" value="GIY-YIG_endonuc_sf"/>
</dbReference>
<comment type="caution">
    <text evidence="3">The sequence shown here is derived from an EMBL/GenBank/DDBJ whole genome shotgun (WGS) entry which is preliminary data.</text>
</comment>
<dbReference type="Proteomes" id="UP000229335">
    <property type="component" value="Unassembled WGS sequence"/>
</dbReference>
<evidence type="ECO:0000259" key="2">
    <source>
        <dbReference type="PROSITE" id="PS50164"/>
    </source>
</evidence>
<feature type="domain" description="GIY-YIG" evidence="2">
    <location>
        <begin position="1"/>
        <end position="76"/>
    </location>
</feature>
<dbReference type="PROSITE" id="PS50164">
    <property type="entry name" value="GIY_YIG"/>
    <property type="match status" value="1"/>
</dbReference>
<dbReference type="InterPro" id="IPR050190">
    <property type="entry name" value="UPF0213_domain"/>
</dbReference>
<proteinExistence type="inferred from homology"/>
<accession>A0A2M6WLF2</accession>
<gene>
    <name evidence="3" type="ORF">COU00_03315</name>
</gene>
<dbReference type="PANTHER" id="PTHR34477">
    <property type="entry name" value="UPF0213 PROTEIN YHBQ"/>
    <property type="match status" value="1"/>
</dbReference>